<dbReference type="PANTHER" id="PTHR10217">
    <property type="entry name" value="VOLTAGE AND LIGAND GATED POTASSIUM CHANNEL"/>
    <property type="match status" value="1"/>
</dbReference>
<dbReference type="Gene3D" id="3.30.450.20">
    <property type="entry name" value="PAS domain"/>
    <property type="match status" value="1"/>
</dbReference>
<dbReference type="EMBL" id="JAATJU010022500">
    <property type="protein sequence ID" value="KAH0510485.1"/>
    <property type="molecule type" value="Genomic_DNA"/>
</dbReference>
<keyword evidence="4" id="KW-0112">Calmodulin-binding</keyword>
<evidence type="ECO:0000256" key="3">
    <source>
        <dbReference type="ARBA" id="ARBA00022692"/>
    </source>
</evidence>
<dbReference type="CDD" id="cd00130">
    <property type="entry name" value="PAS"/>
    <property type="match status" value="1"/>
</dbReference>
<dbReference type="PROSITE" id="PS50112">
    <property type="entry name" value="PAS"/>
    <property type="match status" value="1"/>
</dbReference>
<dbReference type="GO" id="GO:0008076">
    <property type="term" value="C:voltage-gated potassium channel complex"/>
    <property type="evidence" value="ECO:0007669"/>
    <property type="project" value="TreeGrafter"/>
</dbReference>
<dbReference type="GO" id="GO:0005516">
    <property type="term" value="F:calmodulin binding"/>
    <property type="evidence" value="ECO:0007669"/>
    <property type="project" value="UniProtKB-KW"/>
</dbReference>
<feature type="transmembrane region" description="Helical" evidence="7">
    <location>
        <begin position="295"/>
        <end position="314"/>
    </location>
</feature>
<comment type="subcellular location">
    <subcellularLocation>
        <location evidence="1">Membrane</location>
        <topology evidence="1">Multi-pass membrane protein</topology>
    </subcellularLocation>
</comment>
<dbReference type="FunFam" id="3.30.450.20:FF:000009">
    <property type="entry name" value="Potassium voltage-gated channel subfamily H member 1"/>
    <property type="match status" value="1"/>
</dbReference>
<evidence type="ECO:0000256" key="4">
    <source>
        <dbReference type="ARBA" id="ARBA00022860"/>
    </source>
</evidence>
<evidence type="ECO:0000256" key="5">
    <source>
        <dbReference type="ARBA" id="ARBA00022989"/>
    </source>
</evidence>
<evidence type="ECO:0000256" key="1">
    <source>
        <dbReference type="ARBA" id="ARBA00004141"/>
    </source>
</evidence>
<feature type="domain" description="PAC" evidence="9">
    <location>
        <begin position="166"/>
        <end position="218"/>
    </location>
</feature>
<dbReference type="InterPro" id="IPR000700">
    <property type="entry name" value="PAS-assoc_C"/>
</dbReference>
<dbReference type="InterPro" id="IPR005821">
    <property type="entry name" value="Ion_trans_dom"/>
</dbReference>
<dbReference type="Pfam" id="PF00520">
    <property type="entry name" value="Ion_trans"/>
    <property type="match status" value="1"/>
</dbReference>
<sequence>MRGLDTVDRKEEDIPGASSELGPVLLARGYSGPYWGQTHLLDSHQVVSDQDKSSHKQQVVVPMSICLGIALCSGAMSHSLIALQSCLLLGTQSTFTKALYTNFVLGNAQIVDWPIVYSNDGFCKLSGYHRAEVMQKSSACSFMYGELTEKDTIEKVRQTFENYEMNSFEILMYKKNRTPVWFFVKIAPIRNEQDKVVLFLCTFSDITAFKQPIEDDSCKGWGKFARLTRALTSSRGVLQQLAPSVQKGENVHKHSRLAEVLQLGSDILPQYKQEAPKTPPHIILHYCVFKTTWDWIILILTFYTAILVPYNVSFKTRQNNVAWLVVDSIVDVIFLVDIVLNFHTTFVGPAGEVISDPKLIRMNYLKTWFVIDLLSCLPYDVINAFENVDEPLSFSLVTREQSEGGLSTSQRQENGQMVAAGCVSCRDKAQRKPLAQQEVLCLPFLDVNMRWSDDRLVEALACAVIGVHLFQGCRIDNPVRHLQVRDSLVLRGKSDIVQGKPASQQVPCFRTPGGGSTKAHAGNGDSTTESRFGILVILFSFHIPQLLKVTTVSS</sequence>
<keyword evidence="3 7" id="KW-0812">Transmembrane</keyword>
<accession>A0A8J6GGN6</accession>
<dbReference type="PRINTS" id="PR01463">
    <property type="entry name" value="EAGCHANLFMLY"/>
</dbReference>
<dbReference type="GO" id="GO:0005251">
    <property type="term" value="F:delayed rectifier potassium channel activity"/>
    <property type="evidence" value="ECO:0007669"/>
    <property type="project" value="TreeGrafter"/>
</dbReference>
<dbReference type="InterPro" id="IPR000014">
    <property type="entry name" value="PAS"/>
</dbReference>
<feature type="domain" description="PAS" evidence="8">
    <location>
        <begin position="115"/>
        <end position="167"/>
    </location>
</feature>
<dbReference type="PANTHER" id="PTHR10217:SF530">
    <property type="entry name" value="POTASSIUM VOLTAGE-GATED CHANNEL SUBFAMILY H MEMBER 1"/>
    <property type="match status" value="1"/>
</dbReference>
<name>A0A8J6GGN6_MICOH</name>
<reference evidence="10" key="1">
    <citation type="submission" date="2020-03" db="EMBL/GenBank/DDBJ databases">
        <title>Studies in the Genomics of Life Span.</title>
        <authorList>
            <person name="Glass D."/>
        </authorList>
    </citation>
    <scope>NUCLEOTIDE SEQUENCE</scope>
    <source>
        <strain evidence="10">LTLLF</strain>
        <tissue evidence="10">Muscle</tissue>
    </source>
</reference>
<keyword evidence="2" id="KW-0597">Phosphoprotein</keyword>
<evidence type="ECO:0000259" key="9">
    <source>
        <dbReference type="PROSITE" id="PS50113"/>
    </source>
</evidence>
<keyword evidence="5 7" id="KW-1133">Transmembrane helix</keyword>
<dbReference type="InterPro" id="IPR003938">
    <property type="entry name" value="K_chnl_volt-dep_EAG/ELK/ERG"/>
</dbReference>
<dbReference type="PROSITE" id="PS50113">
    <property type="entry name" value="PAC"/>
    <property type="match status" value="1"/>
</dbReference>
<feature type="transmembrane region" description="Helical" evidence="7">
    <location>
        <begin position="321"/>
        <end position="340"/>
    </location>
</feature>
<dbReference type="SUPFAM" id="SSF55785">
    <property type="entry name" value="PYP-like sensor domain (PAS domain)"/>
    <property type="match status" value="1"/>
</dbReference>
<dbReference type="InterPro" id="IPR001610">
    <property type="entry name" value="PAC"/>
</dbReference>
<gene>
    <name evidence="10" type="ORF">LTLLF_154090</name>
</gene>
<comment type="caution">
    <text evidence="10">The sequence shown here is derived from an EMBL/GenBank/DDBJ whole genome shotgun (WGS) entry which is preliminary data.</text>
</comment>
<dbReference type="InterPro" id="IPR035965">
    <property type="entry name" value="PAS-like_dom_sf"/>
</dbReference>
<evidence type="ECO:0000256" key="7">
    <source>
        <dbReference type="SAM" id="Phobius"/>
    </source>
</evidence>
<dbReference type="SMART" id="SM00086">
    <property type="entry name" value="PAC"/>
    <property type="match status" value="1"/>
</dbReference>
<evidence type="ECO:0000313" key="11">
    <source>
        <dbReference type="Proteomes" id="UP000710432"/>
    </source>
</evidence>
<dbReference type="InterPro" id="IPR003949">
    <property type="entry name" value="K_chnl_volt-dep_EAG"/>
</dbReference>
<dbReference type="NCBIfam" id="TIGR00229">
    <property type="entry name" value="sensory_box"/>
    <property type="match status" value="1"/>
</dbReference>
<evidence type="ECO:0000259" key="8">
    <source>
        <dbReference type="PROSITE" id="PS50112"/>
    </source>
</evidence>
<proteinExistence type="predicted"/>
<evidence type="ECO:0000256" key="2">
    <source>
        <dbReference type="ARBA" id="ARBA00022553"/>
    </source>
</evidence>
<evidence type="ECO:0000256" key="6">
    <source>
        <dbReference type="ARBA" id="ARBA00023136"/>
    </source>
</evidence>
<organism evidence="10 11">
    <name type="scientific">Microtus ochrogaster</name>
    <name type="common">Prairie vole</name>
    <dbReference type="NCBI Taxonomy" id="79684"/>
    <lineage>
        <taxon>Eukaryota</taxon>
        <taxon>Metazoa</taxon>
        <taxon>Chordata</taxon>
        <taxon>Craniata</taxon>
        <taxon>Vertebrata</taxon>
        <taxon>Euteleostomi</taxon>
        <taxon>Mammalia</taxon>
        <taxon>Eutheria</taxon>
        <taxon>Euarchontoglires</taxon>
        <taxon>Glires</taxon>
        <taxon>Rodentia</taxon>
        <taxon>Myomorpha</taxon>
        <taxon>Muroidea</taxon>
        <taxon>Cricetidae</taxon>
        <taxon>Arvicolinae</taxon>
        <taxon>Microtus</taxon>
    </lineage>
</organism>
<dbReference type="SUPFAM" id="SSF81324">
    <property type="entry name" value="Voltage-gated potassium channels"/>
    <property type="match status" value="1"/>
</dbReference>
<dbReference type="Pfam" id="PF13426">
    <property type="entry name" value="PAS_9"/>
    <property type="match status" value="1"/>
</dbReference>
<evidence type="ECO:0000313" key="10">
    <source>
        <dbReference type="EMBL" id="KAH0510485.1"/>
    </source>
</evidence>
<dbReference type="PRINTS" id="PR01464">
    <property type="entry name" value="EAGCHANNEL"/>
</dbReference>
<keyword evidence="6 7" id="KW-0472">Membrane</keyword>
<dbReference type="InterPro" id="IPR050818">
    <property type="entry name" value="KCNH_animal-type"/>
</dbReference>
<dbReference type="Gene3D" id="1.10.287.70">
    <property type="match status" value="1"/>
</dbReference>
<protein>
    <submittedName>
        <fullName evidence="10">Potassium voltage-gated channel subfamily H member 1</fullName>
    </submittedName>
</protein>
<dbReference type="AlphaFoldDB" id="A0A8J6GGN6"/>
<dbReference type="GO" id="GO:0042391">
    <property type="term" value="P:regulation of membrane potential"/>
    <property type="evidence" value="ECO:0007669"/>
    <property type="project" value="TreeGrafter"/>
</dbReference>
<dbReference type="Proteomes" id="UP000710432">
    <property type="component" value="Unassembled WGS sequence"/>
</dbReference>